<evidence type="ECO:0000256" key="1">
    <source>
        <dbReference type="SAM" id="MobiDB-lite"/>
    </source>
</evidence>
<dbReference type="RefSeq" id="WP_152265346.1">
    <property type="nucleotide sequence ID" value="NZ_VOKX01000107.1"/>
</dbReference>
<gene>
    <name evidence="2" type="ORF">FRZ00_27175</name>
</gene>
<dbReference type="EMBL" id="VOKX01000107">
    <property type="protein sequence ID" value="KAB7835569.1"/>
    <property type="molecule type" value="Genomic_DNA"/>
</dbReference>
<feature type="region of interest" description="Disordered" evidence="1">
    <location>
        <begin position="71"/>
        <end position="123"/>
    </location>
</feature>
<organism evidence="2 3">
    <name type="scientific">Streptomyces mobaraensis</name>
    <name type="common">Streptoverticillium mobaraense</name>
    <dbReference type="NCBI Taxonomy" id="35621"/>
    <lineage>
        <taxon>Bacteria</taxon>
        <taxon>Bacillati</taxon>
        <taxon>Actinomycetota</taxon>
        <taxon>Actinomycetes</taxon>
        <taxon>Kitasatosporales</taxon>
        <taxon>Streptomycetaceae</taxon>
        <taxon>Streptomyces</taxon>
    </lineage>
</organism>
<sequence>MSCRDTSVTGALREELRRHDLARRIQQTIATLVATAWDLATGQDIHYPGAVGKQPGPRPSTPTLCRAERETVAGPAQHRQPGPSAGGVPRAGRPVTALSAPSGILDLPAPDNGGDPMPKDEHLTKAKNYVAAAEELTADRR</sequence>
<keyword evidence="3" id="KW-1185">Reference proteome</keyword>
<evidence type="ECO:0000313" key="3">
    <source>
        <dbReference type="Proteomes" id="UP000327000"/>
    </source>
</evidence>
<dbReference type="AlphaFoldDB" id="A0A5N5W194"/>
<accession>A0A5N5W194</accession>
<reference evidence="2 3" key="1">
    <citation type="journal article" date="2019" name="Microb. Cell Fact.">
        <title>Exploring novel herbicidin analogues by transcriptional regulator overexpression and MS/MS molecular networking.</title>
        <authorList>
            <person name="Shi Y."/>
            <person name="Gu R."/>
            <person name="Li Y."/>
            <person name="Wang X."/>
            <person name="Ren W."/>
            <person name="Li X."/>
            <person name="Wang L."/>
            <person name="Xie Y."/>
            <person name="Hong B."/>
        </authorList>
    </citation>
    <scope>NUCLEOTIDE SEQUENCE [LARGE SCALE GENOMIC DNA]</scope>
    <source>
        <strain evidence="2 3">US-43</strain>
    </source>
</reference>
<evidence type="ECO:0000313" key="2">
    <source>
        <dbReference type="EMBL" id="KAB7835569.1"/>
    </source>
</evidence>
<protein>
    <submittedName>
        <fullName evidence="2">Uncharacterized protein</fullName>
    </submittedName>
</protein>
<comment type="caution">
    <text evidence="2">The sequence shown here is derived from an EMBL/GenBank/DDBJ whole genome shotgun (WGS) entry which is preliminary data.</text>
</comment>
<dbReference type="Proteomes" id="UP000327000">
    <property type="component" value="Unassembled WGS sequence"/>
</dbReference>
<proteinExistence type="predicted"/>
<name>A0A5N5W194_STRMB</name>